<feature type="transmembrane region" description="Helical" evidence="6">
    <location>
        <begin position="68"/>
        <end position="90"/>
    </location>
</feature>
<evidence type="ECO:0000313" key="7">
    <source>
        <dbReference type="EMBL" id="NKE68258.1"/>
    </source>
</evidence>
<evidence type="ECO:0000256" key="2">
    <source>
        <dbReference type="ARBA" id="ARBA00022475"/>
    </source>
</evidence>
<proteinExistence type="predicted"/>
<dbReference type="Proteomes" id="UP000521868">
    <property type="component" value="Unassembled WGS sequence"/>
</dbReference>
<feature type="transmembrane region" description="Helical" evidence="6">
    <location>
        <begin position="130"/>
        <end position="153"/>
    </location>
</feature>
<evidence type="ECO:0000313" key="8">
    <source>
        <dbReference type="Proteomes" id="UP000521868"/>
    </source>
</evidence>
<evidence type="ECO:0000256" key="4">
    <source>
        <dbReference type="ARBA" id="ARBA00022989"/>
    </source>
</evidence>
<dbReference type="RefSeq" id="WP_168109381.1">
    <property type="nucleotide sequence ID" value="NZ_VTOX01000009.1"/>
</dbReference>
<evidence type="ECO:0000256" key="5">
    <source>
        <dbReference type="ARBA" id="ARBA00023136"/>
    </source>
</evidence>
<keyword evidence="8" id="KW-1185">Reference proteome</keyword>
<dbReference type="Pfam" id="PF03899">
    <property type="entry name" value="ATP-synt_I"/>
    <property type="match status" value="1"/>
</dbReference>
<evidence type="ECO:0000256" key="6">
    <source>
        <dbReference type="SAM" id="Phobius"/>
    </source>
</evidence>
<keyword evidence="2" id="KW-1003">Cell membrane</keyword>
<evidence type="ECO:0000256" key="1">
    <source>
        <dbReference type="ARBA" id="ARBA00004651"/>
    </source>
</evidence>
<keyword evidence="5 6" id="KW-0472">Membrane</keyword>
<comment type="caution">
    <text evidence="7">The sequence shown here is derived from an EMBL/GenBank/DDBJ whole genome shotgun (WGS) entry which is preliminary data.</text>
</comment>
<evidence type="ECO:0000256" key="3">
    <source>
        <dbReference type="ARBA" id="ARBA00022692"/>
    </source>
</evidence>
<dbReference type="EMBL" id="VTOX01000009">
    <property type="protein sequence ID" value="NKE68258.1"/>
    <property type="molecule type" value="Genomic_DNA"/>
</dbReference>
<dbReference type="AlphaFoldDB" id="A0A7X6I8B5"/>
<organism evidence="7 8">
    <name type="scientific">Ramlibacter lithotrophicus</name>
    <dbReference type="NCBI Taxonomy" id="2606681"/>
    <lineage>
        <taxon>Bacteria</taxon>
        <taxon>Pseudomonadati</taxon>
        <taxon>Pseudomonadota</taxon>
        <taxon>Betaproteobacteria</taxon>
        <taxon>Burkholderiales</taxon>
        <taxon>Comamonadaceae</taxon>
        <taxon>Ramlibacter</taxon>
    </lineage>
</organism>
<protein>
    <submittedName>
        <fullName evidence="7">ATP synthase subunit I</fullName>
    </submittedName>
</protein>
<comment type="subcellular location">
    <subcellularLocation>
        <location evidence="1">Cell membrane</location>
        <topology evidence="1">Multi-pass membrane protein</topology>
    </subcellularLocation>
</comment>
<sequence>MTKPVSSTLVGTRGFLLIIRSFVKFRERTVESRKRVAPLPEATDEEPPFKPLTAEEARKLREQIPTVSPWWVVAGQAAVGLVVALVAWGLTGRQNVGWSAGYGALAVVIPAAIFARGLTGRFASLNAGTAAFGFMVWEMVKIASSIALMAAAPRLVAQLSWPALLVGLVLTMKVYWVALAFKPRQRQETELKKHGC</sequence>
<feature type="transmembrane region" description="Helical" evidence="6">
    <location>
        <begin position="159"/>
        <end position="181"/>
    </location>
</feature>
<keyword evidence="3 6" id="KW-0812">Transmembrane</keyword>
<name>A0A7X6I8B5_9BURK</name>
<accession>A0A7X6I8B5</accession>
<feature type="transmembrane region" description="Helical" evidence="6">
    <location>
        <begin position="96"/>
        <end position="118"/>
    </location>
</feature>
<dbReference type="GO" id="GO:0005886">
    <property type="term" value="C:plasma membrane"/>
    <property type="evidence" value="ECO:0007669"/>
    <property type="project" value="UniProtKB-SubCell"/>
</dbReference>
<dbReference type="InterPro" id="IPR005598">
    <property type="entry name" value="ATP_synth_I"/>
</dbReference>
<reference evidence="7 8" key="1">
    <citation type="journal article" date="2020" name="Nature">
        <title>Bacterial chemolithoautotrophy via manganese oxidation.</title>
        <authorList>
            <person name="Yu H."/>
            <person name="Leadbetter J.R."/>
        </authorList>
    </citation>
    <scope>NUCLEOTIDE SEQUENCE [LARGE SCALE GENOMIC DNA]</scope>
    <source>
        <strain evidence="7 8">RBP-1</strain>
    </source>
</reference>
<gene>
    <name evidence="7" type="ORF">RAMLITH_20785</name>
</gene>
<keyword evidence="4 6" id="KW-1133">Transmembrane helix</keyword>